<evidence type="ECO:0000313" key="1">
    <source>
        <dbReference type="EMBL" id="CAE6718324.1"/>
    </source>
</evidence>
<sequence>MNIPRISNDRHTDFENSYHMHEFTLFRPLRDQELNSSFMSLARRRYGTDLTHQSGNSVNGPAGRSEWSGISHFTRLPPVASCKPTQIGRMIREMSTMRKASCARPVHRVYQRKGRWAASTAKFATMYGLAPLHNWLPARSLCKITQLRMQIPRVVDSTSSIAEDQSLMQELGNENL</sequence>
<comment type="caution">
    <text evidence="1">The sequence shown here is derived from an EMBL/GenBank/DDBJ whole genome shotgun (WGS) entry which is preliminary data.</text>
</comment>
<evidence type="ECO:0000313" key="2">
    <source>
        <dbReference type="Proteomes" id="UP000675880"/>
    </source>
</evidence>
<protein>
    <submittedName>
        <fullName evidence="1">Uncharacterized protein</fullName>
    </submittedName>
</protein>
<dbReference type="Proteomes" id="UP000675880">
    <property type="component" value="Unassembled WGS sequence"/>
</dbReference>
<reference evidence="1 2" key="1">
    <citation type="submission" date="2021-02" db="EMBL/GenBank/DDBJ databases">
        <authorList>
            <person name="Han P."/>
        </authorList>
    </citation>
    <scope>NUCLEOTIDE SEQUENCE [LARGE SCALE GENOMIC DNA]</scope>
    <source>
        <strain evidence="1">Candidatus Nitrospira sp. ZN2</strain>
    </source>
</reference>
<organism evidence="1 2">
    <name type="scientific">Nitrospira defluvii</name>
    <dbReference type="NCBI Taxonomy" id="330214"/>
    <lineage>
        <taxon>Bacteria</taxon>
        <taxon>Pseudomonadati</taxon>
        <taxon>Nitrospirota</taxon>
        <taxon>Nitrospiria</taxon>
        <taxon>Nitrospirales</taxon>
        <taxon>Nitrospiraceae</taxon>
        <taxon>Nitrospira</taxon>
    </lineage>
</organism>
<keyword evidence="2" id="KW-1185">Reference proteome</keyword>
<gene>
    <name evidence="1" type="ORF">NSPZN2_11569</name>
</gene>
<proteinExistence type="predicted"/>
<dbReference type="EMBL" id="CAJNBJ010000001">
    <property type="protein sequence ID" value="CAE6718324.1"/>
    <property type="molecule type" value="Genomic_DNA"/>
</dbReference>
<accession>A0ABM8QVZ0</accession>
<name>A0ABM8QVZ0_9BACT</name>